<sequence length="71" mass="8010">MLLLLLLFKMTMITFGTQIRRQVFTSIISNSHISNMHCLLLLQCSASQHSSLINQHTTLPSFQTPHSGIDI</sequence>
<reference evidence="2" key="1">
    <citation type="submission" date="2014-09" db="EMBL/GenBank/DDBJ databases">
        <authorList>
            <person name="Magalhaes I.L.F."/>
            <person name="Oliveira U."/>
            <person name="Santos F.R."/>
            <person name="Vidigal T.H.D.A."/>
            <person name="Brescovit A.D."/>
            <person name="Santos A.J."/>
        </authorList>
    </citation>
    <scope>NUCLEOTIDE SEQUENCE</scope>
    <source>
        <tissue evidence="2">Shoot tissue taken approximately 20 cm above the soil surface</tissue>
    </source>
</reference>
<dbReference type="EMBL" id="GBRH01176341">
    <property type="protein sequence ID" value="JAE21555.1"/>
    <property type="molecule type" value="Transcribed_RNA"/>
</dbReference>
<reference evidence="2" key="2">
    <citation type="journal article" date="2015" name="Data Brief">
        <title>Shoot transcriptome of the giant reed, Arundo donax.</title>
        <authorList>
            <person name="Barrero R.A."/>
            <person name="Guerrero F.D."/>
            <person name="Moolhuijzen P."/>
            <person name="Goolsby J.A."/>
            <person name="Tidwell J."/>
            <person name="Bellgard S.E."/>
            <person name="Bellgard M.I."/>
        </authorList>
    </citation>
    <scope>NUCLEOTIDE SEQUENCE</scope>
    <source>
        <tissue evidence="2">Shoot tissue taken approximately 20 cm above the soil surface</tissue>
    </source>
</reference>
<feature type="chain" id="PRO_5002047694" description="Secreted protein" evidence="1">
    <location>
        <begin position="17"/>
        <end position="71"/>
    </location>
</feature>
<accession>A0A0A9G903</accession>
<dbReference type="AlphaFoldDB" id="A0A0A9G903"/>
<protein>
    <recommendedName>
        <fullName evidence="3">Secreted protein</fullName>
    </recommendedName>
</protein>
<evidence type="ECO:0000256" key="1">
    <source>
        <dbReference type="SAM" id="SignalP"/>
    </source>
</evidence>
<organism evidence="2">
    <name type="scientific">Arundo donax</name>
    <name type="common">Giant reed</name>
    <name type="synonym">Donax arundinaceus</name>
    <dbReference type="NCBI Taxonomy" id="35708"/>
    <lineage>
        <taxon>Eukaryota</taxon>
        <taxon>Viridiplantae</taxon>
        <taxon>Streptophyta</taxon>
        <taxon>Embryophyta</taxon>
        <taxon>Tracheophyta</taxon>
        <taxon>Spermatophyta</taxon>
        <taxon>Magnoliopsida</taxon>
        <taxon>Liliopsida</taxon>
        <taxon>Poales</taxon>
        <taxon>Poaceae</taxon>
        <taxon>PACMAD clade</taxon>
        <taxon>Arundinoideae</taxon>
        <taxon>Arundineae</taxon>
        <taxon>Arundo</taxon>
    </lineage>
</organism>
<name>A0A0A9G903_ARUDO</name>
<proteinExistence type="predicted"/>
<keyword evidence="1" id="KW-0732">Signal</keyword>
<evidence type="ECO:0008006" key="3">
    <source>
        <dbReference type="Google" id="ProtNLM"/>
    </source>
</evidence>
<evidence type="ECO:0000313" key="2">
    <source>
        <dbReference type="EMBL" id="JAE21555.1"/>
    </source>
</evidence>
<feature type="signal peptide" evidence="1">
    <location>
        <begin position="1"/>
        <end position="16"/>
    </location>
</feature>